<comment type="caution">
    <text evidence="2">The sequence shown here is derived from an EMBL/GenBank/DDBJ whole genome shotgun (WGS) entry which is preliminary data.</text>
</comment>
<dbReference type="GO" id="GO:0035438">
    <property type="term" value="F:cyclic-di-GMP binding"/>
    <property type="evidence" value="ECO:0007669"/>
    <property type="project" value="InterPro"/>
</dbReference>
<dbReference type="SUPFAM" id="SSF141371">
    <property type="entry name" value="PilZ domain-like"/>
    <property type="match status" value="1"/>
</dbReference>
<organism evidence="2">
    <name type="scientific">marine sediment metagenome</name>
    <dbReference type="NCBI Taxonomy" id="412755"/>
    <lineage>
        <taxon>unclassified sequences</taxon>
        <taxon>metagenomes</taxon>
        <taxon>ecological metagenomes</taxon>
    </lineage>
</organism>
<evidence type="ECO:0000313" key="2">
    <source>
        <dbReference type="EMBL" id="GAF73721.1"/>
    </source>
</evidence>
<proteinExistence type="predicted"/>
<dbReference type="EMBL" id="BARS01002847">
    <property type="protein sequence ID" value="GAF73721.1"/>
    <property type="molecule type" value="Genomic_DNA"/>
</dbReference>
<protein>
    <recommendedName>
        <fullName evidence="1">PilZ domain-containing protein</fullName>
    </recommendedName>
</protein>
<dbReference type="AlphaFoldDB" id="X0SF06"/>
<sequence>MDTLKSLKRHHFSRAEVRWKVYFFTQHGEIKGETVNISPEGVMVSCKELPPLEDNFRVVLKPPDHYPLDTTGKVVWTTICNPVSGADSIGVDIQFVSISDKDRLYLQNMIVDQSNNEIGDIAQNQTTGLEVSAEQKLESSHTPQIAEVRLPVFYNKGGKTVKAVGSRFSTRGCHLYTKLAPPKGAVFSLKVENPRTGKSIHLDSSVVQSKRCHVNNHWGMILRFMNISGTAREEIREILQDASGTANPEKEPRYIKSKIGQALLKHFTKKRTIH</sequence>
<dbReference type="InterPro" id="IPR009875">
    <property type="entry name" value="PilZ_domain"/>
</dbReference>
<evidence type="ECO:0000259" key="1">
    <source>
        <dbReference type="Pfam" id="PF07238"/>
    </source>
</evidence>
<dbReference type="Gene3D" id="2.40.10.220">
    <property type="entry name" value="predicted glycosyltransferase like domains"/>
    <property type="match status" value="1"/>
</dbReference>
<feature type="domain" description="PilZ" evidence="1">
    <location>
        <begin position="147"/>
        <end position="239"/>
    </location>
</feature>
<gene>
    <name evidence="2" type="ORF">S01H1_05463</name>
</gene>
<dbReference type="Pfam" id="PF07238">
    <property type="entry name" value="PilZ"/>
    <property type="match status" value="2"/>
</dbReference>
<feature type="domain" description="PilZ" evidence="1">
    <location>
        <begin position="9"/>
        <end position="110"/>
    </location>
</feature>
<name>X0SF06_9ZZZZ</name>
<accession>X0SF06</accession>
<reference evidence="2" key="1">
    <citation type="journal article" date="2014" name="Front. Microbiol.">
        <title>High frequency of phylogenetically diverse reductive dehalogenase-homologous genes in deep subseafloor sedimentary metagenomes.</title>
        <authorList>
            <person name="Kawai M."/>
            <person name="Futagami T."/>
            <person name="Toyoda A."/>
            <person name="Takaki Y."/>
            <person name="Nishi S."/>
            <person name="Hori S."/>
            <person name="Arai W."/>
            <person name="Tsubouchi T."/>
            <person name="Morono Y."/>
            <person name="Uchiyama I."/>
            <person name="Ito T."/>
            <person name="Fujiyama A."/>
            <person name="Inagaki F."/>
            <person name="Takami H."/>
        </authorList>
    </citation>
    <scope>NUCLEOTIDE SEQUENCE</scope>
    <source>
        <strain evidence="2">Expedition CK06-06</strain>
    </source>
</reference>